<feature type="region of interest" description="Disordered" evidence="1">
    <location>
        <begin position="1"/>
        <end position="64"/>
    </location>
</feature>
<evidence type="ECO:0000313" key="2">
    <source>
        <dbReference type="EMBL" id="GFC77285.1"/>
    </source>
</evidence>
<accession>A0A699QV10</accession>
<proteinExistence type="predicted"/>
<gene>
    <name evidence="2" type="ORF">Tci_849255</name>
</gene>
<evidence type="ECO:0000256" key="1">
    <source>
        <dbReference type="SAM" id="MobiDB-lite"/>
    </source>
</evidence>
<protein>
    <submittedName>
        <fullName evidence="2">Uncharacterized protein</fullName>
    </submittedName>
</protein>
<sequence length="148" mass="16159">MRGTSAQTRSERVLEQPNEPPLTKGHTSESREGRLEENIELTDIVPTPHDSPLGEGSSSGLGCQETIGGAMVQVRPEGASIQSRDPPLITGNIVRNVEDRMEHKNELTDHVPQIPHDSPLSRGYTPGNDEGSMTLKKLTDLRTTLSQK</sequence>
<comment type="caution">
    <text evidence="2">The sequence shown here is derived from an EMBL/GenBank/DDBJ whole genome shotgun (WGS) entry which is preliminary data.</text>
</comment>
<dbReference type="EMBL" id="BKCJ011060356">
    <property type="protein sequence ID" value="GFC77285.1"/>
    <property type="molecule type" value="Genomic_DNA"/>
</dbReference>
<name>A0A699QV10_TANCI</name>
<organism evidence="2">
    <name type="scientific">Tanacetum cinerariifolium</name>
    <name type="common">Dalmatian daisy</name>
    <name type="synonym">Chrysanthemum cinerariifolium</name>
    <dbReference type="NCBI Taxonomy" id="118510"/>
    <lineage>
        <taxon>Eukaryota</taxon>
        <taxon>Viridiplantae</taxon>
        <taxon>Streptophyta</taxon>
        <taxon>Embryophyta</taxon>
        <taxon>Tracheophyta</taxon>
        <taxon>Spermatophyta</taxon>
        <taxon>Magnoliopsida</taxon>
        <taxon>eudicotyledons</taxon>
        <taxon>Gunneridae</taxon>
        <taxon>Pentapetalae</taxon>
        <taxon>asterids</taxon>
        <taxon>campanulids</taxon>
        <taxon>Asterales</taxon>
        <taxon>Asteraceae</taxon>
        <taxon>Asteroideae</taxon>
        <taxon>Anthemideae</taxon>
        <taxon>Anthemidinae</taxon>
        <taxon>Tanacetum</taxon>
    </lineage>
</organism>
<feature type="non-terminal residue" evidence="2">
    <location>
        <position position="148"/>
    </location>
</feature>
<feature type="compositionally biased region" description="Basic and acidic residues" evidence="1">
    <location>
        <begin position="26"/>
        <end position="37"/>
    </location>
</feature>
<dbReference type="AlphaFoldDB" id="A0A699QV10"/>
<feature type="region of interest" description="Disordered" evidence="1">
    <location>
        <begin position="102"/>
        <end position="133"/>
    </location>
</feature>
<feature type="compositionally biased region" description="Low complexity" evidence="1">
    <location>
        <begin position="51"/>
        <end position="62"/>
    </location>
</feature>
<reference evidence="2" key="1">
    <citation type="journal article" date="2019" name="Sci. Rep.">
        <title>Draft genome of Tanacetum cinerariifolium, the natural source of mosquito coil.</title>
        <authorList>
            <person name="Yamashiro T."/>
            <person name="Shiraishi A."/>
            <person name="Satake H."/>
            <person name="Nakayama K."/>
        </authorList>
    </citation>
    <scope>NUCLEOTIDE SEQUENCE</scope>
</reference>